<evidence type="ECO:0000256" key="2">
    <source>
        <dbReference type="ARBA" id="ARBA00022857"/>
    </source>
</evidence>
<dbReference type="Pfam" id="PF05368">
    <property type="entry name" value="NmrA"/>
    <property type="match status" value="1"/>
</dbReference>
<protein>
    <recommendedName>
        <fullName evidence="3">NmrA-like domain-containing protein</fullName>
    </recommendedName>
</protein>
<dbReference type="PANTHER" id="PTHR42748">
    <property type="entry name" value="NITROGEN METABOLITE REPRESSION PROTEIN NMRA FAMILY MEMBER"/>
    <property type="match status" value="1"/>
</dbReference>
<reference evidence="4" key="2">
    <citation type="submission" date="2023-01" db="EMBL/GenBank/DDBJ databases">
        <authorList>
            <person name="Sun Q."/>
            <person name="Evtushenko L."/>
        </authorList>
    </citation>
    <scope>NUCLEOTIDE SEQUENCE</scope>
    <source>
        <strain evidence="4">VKM Ac-2007</strain>
    </source>
</reference>
<gene>
    <name evidence="4" type="ORF">GCM10017600_59180</name>
</gene>
<evidence type="ECO:0000256" key="1">
    <source>
        <dbReference type="ARBA" id="ARBA00006328"/>
    </source>
</evidence>
<organism evidence="4 5">
    <name type="scientific">Streptosporangium carneum</name>
    <dbReference type="NCBI Taxonomy" id="47481"/>
    <lineage>
        <taxon>Bacteria</taxon>
        <taxon>Bacillati</taxon>
        <taxon>Actinomycetota</taxon>
        <taxon>Actinomycetes</taxon>
        <taxon>Streptosporangiales</taxon>
        <taxon>Streptosporangiaceae</taxon>
        <taxon>Streptosporangium</taxon>
    </lineage>
</organism>
<dbReference type="SUPFAM" id="SSF51735">
    <property type="entry name" value="NAD(P)-binding Rossmann-fold domains"/>
    <property type="match status" value="1"/>
</dbReference>
<dbReference type="EMBL" id="BSEV01000017">
    <property type="protein sequence ID" value="GLK12508.1"/>
    <property type="molecule type" value="Genomic_DNA"/>
</dbReference>
<keyword evidence="5" id="KW-1185">Reference proteome</keyword>
<proteinExistence type="inferred from homology"/>
<name>A0A9W6MG36_9ACTN</name>
<dbReference type="InterPro" id="IPR051164">
    <property type="entry name" value="NmrA-like_oxidored"/>
</dbReference>
<dbReference type="PANTHER" id="PTHR42748:SF7">
    <property type="entry name" value="NMRA LIKE REDOX SENSOR 1-RELATED"/>
    <property type="match status" value="1"/>
</dbReference>
<feature type="domain" description="NmrA-like" evidence="3">
    <location>
        <begin position="4"/>
        <end position="230"/>
    </location>
</feature>
<reference evidence="4" key="1">
    <citation type="journal article" date="2014" name="Int. J. Syst. Evol. Microbiol.">
        <title>Complete genome sequence of Corynebacterium casei LMG S-19264T (=DSM 44701T), isolated from a smear-ripened cheese.</title>
        <authorList>
            <consortium name="US DOE Joint Genome Institute (JGI-PGF)"/>
            <person name="Walter F."/>
            <person name="Albersmeier A."/>
            <person name="Kalinowski J."/>
            <person name="Ruckert C."/>
        </authorList>
    </citation>
    <scope>NUCLEOTIDE SEQUENCE</scope>
    <source>
        <strain evidence="4">VKM Ac-2007</strain>
    </source>
</reference>
<comment type="caution">
    <text evidence="4">The sequence shown here is derived from an EMBL/GenBank/DDBJ whole genome shotgun (WGS) entry which is preliminary data.</text>
</comment>
<dbReference type="AlphaFoldDB" id="A0A9W6MG36"/>
<dbReference type="CDD" id="cd05251">
    <property type="entry name" value="NmrA_like_SDR_a"/>
    <property type="match status" value="1"/>
</dbReference>
<evidence type="ECO:0000313" key="5">
    <source>
        <dbReference type="Proteomes" id="UP001143474"/>
    </source>
</evidence>
<accession>A0A9W6MG36</accession>
<dbReference type="InterPro" id="IPR036291">
    <property type="entry name" value="NAD(P)-bd_dom_sf"/>
</dbReference>
<dbReference type="InterPro" id="IPR008030">
    <property type="entry name" value="NmrA-like"/>
</dbReference>
<dbReference type="Proteomes" id="UP001143474">
    <property type="component" value="Unassembled WGS sequence"/>
</dbReference>
<evidence type="ECO:0000259" key="3">
    <source>
        <dbReference type="Pfam" id="PF05368"/>
    </source>
</evidence>
<evidence type="ECO:0000313" key="4">
    <source>
        <dbReference type="EMBL" id="GLK12508.1"/>
    </source>
</evidence>
<comment type="similarity">
    <text evidence="1">Belongs to the NmrA-type oxidoreductase family.</text>
</comment>
<sequence>MSVALVIGATGRQGGATARHLLGRGWQVRALVRDPESLAARRLAGAELTVGDLGDPASLERAMRGVDAVFSMQALAYEPETLKTEVRQGMLVADVALDAGVGHLVYSSVGGAERRTGIEHFESKAAIESYIRALGLPATILRPVFFMDNLLHYADAAGERVMELPVLPDRPTQLIATDDIGRIAAHVIDHRDDYLGRELEIAGDELTFSQVAGIYEKITGVPTRLVPLPVEGRMFEWFAESGYQADLAKLRDHFPGLLTFQDWLGGQVRKV</sequence>
<dbReference type="RefSeq" id="WP_271220837.1">
    <property type="nucleotide sequence ID" value="NZ_BAAAVD010000037.1"/>
</dbReference>
<dbReference type="Gene3D" id="3.40.50.720">
    <property type="entry name" value="NAD(P)-binding Rossmann-like Domain"/>
    <property type="match status" value="1"/>
</dbReference>
<keyword evidence="2" id="KW-0521">NADP</keyword>